<accession>A0ABW5KT87</accession>
<dbReference type="RefSeq" id="WP_376891913.1">
    <property type="nucleotide sequence ID" value="NZ_JBHULS010000001.1"/>
</dbReference>
<comment type="caution">
    <text evidence="2">The sequence shown here is derived from an EMBL/GenBank/DDBJ whole genome shotgun (WGS) entry which is preliminary data.</text>
</comment>
<dbReference type="InterPro" id="IPR046144">
    <property type="entry name" value="DUF6146"/>
</dbReference>
<evidence type="ECO:0000313" key="2">
    <source>
        <dbReference type="EMBL" id="MFD2550941.1"/>
    </source>
</evidence>
<evidence type="ECO:0000256" key="1">
    <source>
        <dbReference type="SAM" id="SignalP"/>
    </source>
</evidence>
<reference evidence="3" key="1">
    <citation type="journal article" date="2019" name="Int. J. Syst. Evol. Microbiol.">
        <title>The Global Catalogue of Microorganisms (GCM) 10K type strain sequencing project: providing services to taxonomists for standard genome sequencing and annotation.</title>
        <authorList>
            <consortium name="The Broad Institute Genomics Platform"/>
            <consortium name="The Broad Institute Genome Sequencing Center for Infectious Disease"/>
            <person name="Wu L."/>
            <person name="Ma J."/>
        </authorList>
    </citation>
    <scope>NUCLEOTIDE SEQUENCE [LARGE SCALE GENOMIC DNA]</scope>
    <source>
        <strain evidence="3">KCTC 42587</strain>
    </source>
</reference>
<organism evidence="2 3">
    <name type="scientific">Bizionia sediminis</name>
    <dbReference type="NCBI Taxonomy" id="1737064"/>
    <lineage>
        <taxon>Bacteria</taxon>
        <taxon>Pseudomonadati</taxon>
        <taxon>Bacteroidota</taxon>
        <taxon>Flavobacteriia</taxon>
        <taxon>Flavobacteriales</taxon>
        <taxon>Flavobacteriaceae</taxon>
        <taxon>Bizionia</taxon>
    </lineage>
</organism>
<protein>
    <submittedName>
        <fullName evidence="2">DUF6146 family protein</fullName>
    </submittedName>
</protein>
<keyword evidence="1" id="KW-0732">Signal</keyword>
<keyword evidence="3" id="KW-1185">Reference proteome</keyword>
<feature type="signal peptide" evidence="1">
    <location>
        <begin position="1"/>
        <end position="23"/>
    </location>
</feature>
<dbReference type="PROSITE" id="PS51257">
    <property type="entry name" value="PROKAR_LIPOPROTEIN"/>
    <property type="match status" value="1"/>
</dbReference>
<proteinExistence type="predicted"/>
<evidence type="ECO:0000313" key="3">
    <source>
        <dbReference type="Proteomes" id="UP001597472"/>
    </source>
</evidence>
<dbReference type="EMBL" id="JBHULS010000001">
    <property type="protein sequence ID" value="MFD2550941.1"/>
    <property type="molecule type" value="Genomic_DNA"/>
</dbReference>
<feature type="chain" id="PRO_5046755086" evidence="1">
    <location>
        <begin position="24"/>
        <end position="142"/>
    </location>
</feature>
<sequence>MKTFFYILILACFFSACQTTKKAATPRAENSLEKQDTIKITNTELEYEVIIVDTGFETWMASRAKPRSFYTQSFLEARNSDYVTEWNSRVTASNYSTNLYQMPIDYNPGTDYGFEVNYILYHYFVFFQEKYKQQLSSHNPRF</sequence>
<gene>
    <name evidence="2" type="ORF">ACFSQP_03835</name>
</gene>
<dbReference type="Proteomes" id="UP001597472">
    <property type="component" value="Unassembled WGS sequence"/>
</dbReference>
<dbReference type="Pfam" id="PF19643">
    <property type="entry name" value="DUF6146"/>
    <property type="match status" value="1"/>
</dbReference>
<name>A0ABW5KT87_9FLAO</name>